<dbReference type="AlphaFoldDB" id="A0AAV9WT82"/>
<dbReference type="SUPFAM" id="SSF48576">
    <property type="entry name" value="Terpenoid synthases"/>
    <property type="match status" value="1"/>
</dbReference>
<sequence length="138" mass="15563">MAQIQLMLARLGQNLIFYLSRARMPVVSAAHLRVSMIVANTDLGTAKEDYLDKEQCNSPDSVQLQLGLPPWLSSYPRLPEETVLEPFKYVASLPSKRIREVAIKALDIWYQVPEPSLNIIISAIDMLHSSSLMVKIRV</sequence>
<dbReference type="InterPro" id="IPR008949">
    <property type="entry name" value="Isoprenoid_synthase_dom_sf"/>
</dbReference>
<dbReference type="Proteomes" id="UP001365542">
    <property type="component" value="Unassembled WGS sequence"/>
</dbReference>
<comment type="caution">
    <text evidence="1">The sequence shown here is derived from an EMBL/GenBank/DDBJ whole genome shotgun (WGS) entry which is preliminary data.</text>
</comment>
<dbReference type="Gene3D" id="1.10.600.10">
    <property type="entry name" value="Farnesyl Diphosphate Synthase"/>
    <property type="match status" value="1"/>
</dbReference>
<reference evidence="1 2" key="1">
    <citation type="submission" date="2019-10" db="EMBL/GenBank/DDBJ databases">
        <authorList>
            <person name="Palmer J.M."/>
        </authorList>
    </citation>
    <scope>NUCLEOTIDE SEQUENCE [LARGE SCALE GENOMIC DNA]</scope>
    <source>
        <strain evidence="1 2">TWF694</strain>
    </source>
</reference>
<protein>
    <submittedName>
        <fullName evidence="1">Geranylgeranyl pyrophosphate synthase</fullName>
    </submittedName>
</protein>
<evidence type="ECO:0000313" key="1">
    <source>
        <dbReference type="EMBL" id="KAK6524082.1"/>
    </source>
</evidence>
<organism evidence="1 2">
    <name type="scientific">Orbilia ellipsospora</name>
    <dbReference type="NCBI Taxonomy" id="2528407"/>
    <lineage>
        <taxon>Eukaryota</taxon>
        <taxon>Fungi</taxon>
        <taxon>Dikarya</taxon>
        <taxon>Ascomycota</taxon>
        <taxon>Pezizomycotina</taxon>
        <taxon>Orbiliomycetes</taxon>
        <taxon>Orbiliales</taxon>
        <taxon>Orbiliaceae</taxon>
        <taxon>Orbilia</taxon>
    </lineage>
</organism>
<accession>A0AAV9WT82</accession>
<dbReference type="EMBL" id="JAVHJO010000018">
    <property type="protein sequence ID" value="KAK6524082.1"/>
    <property type="molecule type" value="Genomic_DNA"/>
</dbReference>
<name>A0AAV9WT82_9PEZI</name>
<proteinExistence type="predicted"/>
<keyword evidence="2" id="KW-1185">Reference proteome</keyword>
<evidence type="ECO:0000313" key="2">
    <source>
        <dbReference type="Proteomes" id="UP001365542"/>
    </source>
</evidence>
<gene>
    <name evidence="1" type="primary">GGPS1_1</name>
    <name evidence="1" type="ORF">TWF694_005745</name>
</gene>